<dbReference type="AlphaFoldDB" id="A0A1T4WGD7"/>
<evidence type="ECO:0000256" key="2">
    <source>
        <dbReference type="ARBA" id="ARBA00022603"/>
    </source>
</evidence>
<dbReference type="FunFam" id="3.40.1280.10:FF:000002">
    <property type="entry name" value="Peptidylprolyl isomerase"/>
    <property type="match status" value="1"/>
</dbReference>
<dbReference type="PANTHER" id="PTHR42971">
    <property type="entry name" value="TRNA (CYTIDINE(34)-2'-O)-METHYLTRANSFERASE"/>
    <property type="match status" value="1"/>
</dbReference>
<comment type="function">
    <text evidence="6">Could methylate the ribose at the nucleotide 34 wobble position in tRNA.</text>
</comment>
<sequence length="162" mass="18124">MEIVLYEPEIPPNTGNIARLCAATKTPLHLVEPLGFSLENKYLKRAGLDYWPYVDVTVHPNWEHFLEHAGDRRIVATSSKQGSRYDRFGFEADDIILMGPETRGLPEQVIASVGHCINLPIWGHVRSLNLSTSTGIILYEAMRQADIFPDIEPGVAHDLAMS</sequence>
<dbReference type="GO" id="GO:0005737">
    <property type="term" value="C:cytoplasm"/>
    <property type="evidence" value="ECO:0007669"/>
    <property type="project" value="UniProtKB-SubCell"/>
</dbReference>
<dbReference type="PIRSF" id="PIRSF029256">
    <property type="entry name" value="SpoU_TrmH_prd"/>
    <property type="match status" value="1"/>
</dbReference>
<gene>
    <name evidence="9" type="ORF">SAMN02745702_02218</name>
</gene>
<evidence type="ECO:0000256" key="1">
    <source>
        <dbReference type="ARBA" id="ARBA00022490"/>
    </source>
</evidence>
<dbReference type="GO" id="GO:0141098">
    <property type="term" value="F:tRNA (cytidine(34)-2'-O)-methyltransferase activity"/>
    <property type="evidence" value="ECO:0007669"/>
    <property type="project" value="RHEA"/>
</dbReference>
<dbReference type="HAMAP" id="MF_01885">
    <property type="entry name" value="tRNA_methyltr_TrmL"/>
    <property type="match status" value="1"/>
</dbReference>
<dbReference type="STRING" id="1121442.SAMN02745702_02218"/>
<dbReference type="InterPro" id="IPR001537">
    <property type="entry name" value="SpoU_MeTrfase"/>
</dbReference>
<feature type="binding site" evidence="6 7">
    <location>
        <position position="99"/>
    </location>
    <ligand>
        <name>S-adenosyl-L-methionine</name>
        <dbReference type="ChEBI" id="CHEBI:59789"/>
    </ligand>
</feature>
<dbReference type="InterPro" id="IPR029026">
    <property type="entry name" value="tRNA_m1G_MTases_N"/>
</dbReference>
<keyword evidence="4 6" id="KW-0949">S-adenosyl-L-methionine</keyword>
<dbReference type="InterPro" id="IPR029028">
    <property type="entry name" value="Alpha/beta_knot_MTases"/>
</dbReference>
<feature type="binding site" evidence="6 7">
    <location>
        <position position="119"/>
    </location>
    <ligand>
        <name>S-adenosyl-L-methionine</name>
        <dbReference type="ChEBI" id="CHEBI:59789"/>
    </ligand>
</feature>
<keyword evidence="5 6" id="KW-0819">tRNA processing</keyword>
<comment type="caution">
    <text evidence="6">Lacks conserved residue(s) required for the propagation of feature annotation.</text>
</comment>
<dbReference type="EMBL" id="FUYA01000007">
    <property type="protein sequence ID" value="SKA76350.1"/>
    <property type="molecule type" value="Genomic_DNA"/>
</dbReference>
<dbReference type="GO" id="GO:0141102">
    <property type="term" value="F:tRNA (5-carboxymethylaminomethyluridine(34)-2'-O)-methyltransferase activity"/>
    <property type="evidence" value="ECO:0007669"/>
    <property type="project" value="RHEA"/>
</dbReference>
<organism evidence="9 10">
    <name type="scientific">Desulfobaculum bizertense DSM 18034</name>
    <dbReference type="NCBI Taxonomy" id="1121442"/>
    <lineage>
        <taxon>Bacteria</taxon>
        <taxon>Pseudomonadati</taxon>
        <taxon>Thermodesulfobacteriota</taxon>
        <taxon>Desulfovibrionia</taxon>
        <taxon>Desulfovibrionales</taxon>
        <taxon>Desulfovibrionaceae</taxon>
        <taxon>Desulfobaculum</taxon>
    </lineage>
</organism>
<name>A0A1T4WGD7_9BACT</name>
<dbReference type="SUPFAM" id="SSF75217">
    <property type="entry name" value="alpha/beta knot"/>
    <property type="match status" value="1"/>
</dbReference>
<dbReference type="GO" id="GO:0002130">
    <property type="term" value="P:wobble position ribose methylation"/>
    <property type="evidence" value="ECO:0007669"/>
    <property type="project" value="TreeGrafter"/>
</dbReference>
<dbReference type="CDD" id="cd18094">
    <property type="entry name" value="SpoU-like_TrmL"/>
    <property type="match status" value="1"/>
</dbReference>
<dbReference type="OrthoDB" id="9789043at2"/>
<evidence type="ECO:0000313" key="10">
    <source>
        <dbReference type="Proteomes" id="UP000189733"/>
    </source>
</evidence>
<dbReference type="EC" id="2.1.1.207" evidence="6"/>
<protein>
    <recommendedName>
        <fullName evidence="6">Putative tRNA (cytidine(34)-2'-O)-methyltransferase</fullName>
        <ecNumber evidence="6">2.1.1.207</ecNumber>
    </recommendedName>
    <alternativeName>
        <fullName evidence="6">tRNA (cytidine/uridine-2'-O-)-methyltransferase</fullName>
    </alternativeName>
</protein>
<evidence type="ECO:0000256" key="7">
    <source>
        <dbReference type="PIRSR" id="PIRSR029256-1"/>
    </source>
</evidence>
<comment type="catalytic activity">
    <reaction evidence="6">
        <text>5-carboxymethylaminomethyluridine(34) in tRNA(Leu) + S-adenosyl-L-methionine = 5-carboxymethylaminomethyl-2'-O-methyluridine(34) in tRNA(Leu) + S-adenosyl-L-homocysteine + H(+)</text>
        <dbReference type="Rhea" id="RHEA:43088"/>
        <dbReference type="Rhea" id="RHEA-COMP:10333"/>
        <dbReference type="Rhea" id="RHEA-COMP:10334"/>
        <dbReference type="ChEBI" id="CHEBI:15378"/>
        <dbReference type="ChEBI" id="CHEBI:57856"/>
        <dbReference type="ChEBI" id="CHEBI:59789"/>
        <dbReference type="ChEBI" id="CHEBI:74508"/>
        <dbReference type="ChEBI" id="CHEBI:74511"/>
        <dbReference type="EC" id="2.1.1.207"/>
    </reaction>
</comment>
<evidence type="ECO:0000313" key="9">
    <source>
        <dbReference type="EMBL" id="SKA76350.1"/>
    </source>
</evidence>
<keyword evidence="2 6" id="KW-0489">Methyltransferase</keyword>
<evidence type="ECO:0000256" key="4">
    <source>
        <dbReference type="ARBA" id="ARBA00022691"/>
    </source>
</evidence>
<evidence type="ECO:0000256" key="6">
    <source>
        <dbReference type="HAMAP-Rule" id="MF_01885"/>
    </source>
</evidence>
<keyword evidence="10" id="KW-1185">Reference proteome</keyword>
<dbReference type="Gene3D" id="3.40.1280.10">
    <property type="match status" value="1"/>
</dbReference>
<reference evidence="9 10" key="1">
    <citation type="submission" date="2017-02" db="EMBL/GenBank/DDBJ databases">
        <authorList>
            <person name="Peterson S.W."/>
        </authorList>
    </citation>
    <scope>NUCLEOTIDE SEQUENCE [LARGE SCALE GENOMIC DNA]</scope>
    <source>
        <strain evidence="9 10">DSM 18034</strain>
    </source>
</reference>
<comment type="similarity">
    <text evidence="6">Belongs to the class IV-like SAM-binding methyltransferase superfamily. RNA methyltransferase TrmH family. TrmL subfamily.</text>
</comment>
<keyword evidence="1 6" id="KW-0963">Cytoplasm</keyword>
<dbReference type="GO" id="GO:0003723">
    <property type="term" value="F:RNA binding"/>
    <property type="evidence" value="ECO:0007669"/>
    <property type="project" value="InterPro"/>
</dbReference>
<keyword evidence="3 6" id="KW-0808">Transferase</keyword>
<evidence type="ECO:0000259" key="8">
    <source>
        <dbReference type="Pfam" id="PF00588"/>
    </source>
</evidence>
<dbReference type="InterPro" id="IPR016914">
    <property type="entry name" value="TrmL"/>
</dbReference>
<feature type="binding site" evidence="6 7">
    <location>
        <position position="127"/>
    </location>
    <ligand>
        <name>S-adenosyl-L-methionine</name>
        <dbReference type="ChEBI" id="CHEBI:59789"/>
    </ligand>
</feature>
<proteinExistence type="inferred from homology"/>
<dbReference type="GO" id="GO:0042802">
    <property type="term" value="F:identical protein binding"/>
    <property type="evidence" value="ECO:0007669"/>
    <property type="project" value="UniProtKB-ARBA"/>
</dbReference>
<dbReference type="RefSeq" id="WP_078685499.1">
    <property type="nucleotide sequence ID" value="NZ_FUYA01000007.1"/>
</dbReference>
<comment type="subcellular location">
    <subcellularLocation>
        <location evidence="6">Cytoplasm</location>
    </subcellularLocation>
</comment>
<dbReference type="Proteomes" id="UP000189733">
    <property type="component" value="Unassembled WGS sequence"/>
</dbReference>
<dbReference type="Pfam" id="PF00588">
    <property type="entry name" value="SpoU_methylase"/>
    <property type="match status" value="1"/>
</dbReference>
<dbReference type="PANTHER" id="PTHR42971:SF1">
    <property type="entry name" value="TRNA (CYTIDINE(34)-2'-O)-METHYLTRANSFERASE"/>
    <property type="match status" value="1"/>
</dbReference>
<comment type="catalytic activity">
    <reaction evidence="6">
        <text>cytidine(34) in tRNA + S-adenosyl-L-methionine = 2'-O-methylcytidine(34) in tRNA + S-adenosyl-L-homocysteine + H(+)</text>
        <dbReference type="Rhea" id="RHEA:43084"/>
        <dbReference type="Rhea" id="RHEA-COMP:10331"/>
        <dbReference type="Rhea" id="RHEA-COMP:10332"/>
        <dbReference type="ChEBI" id="CHEBI:15378"/>
        <dbReference type="ChEBI" id="CHEBI:57856"/>
        <dbReference type="ChEBI" id="CHEBI:59789"/>
        <dbReference type="ChEBI" id="CHEBI:74495"/>
        <dbReference type="ChEBI" id="CHEBI:82748"/>
        <dbReference type="EC" id="2.1.1.207"/>
    </reaction>
</comment>
<feature type="domain" description="tRNA/rRNA methyltransferase SpoU type" evidence="8">
    <location>
        <begin position="2"/>
        <end position="139"/>
    </location>
</feature>
<evidence type="ECO:0000256" key="3">
    <source>
        <dbReference type="ARBA" id="ARBA00022679"/>
    </source>
</evidence>
<evidence type="ECO:0000256" key="5">
    <source>
        <dbReference type="ARBA" id="ARBA00022694"/>
    </source>
</evidence>
<accession>A0A1T4WGD7</accession>